<dbReference type="InterPro" id="IPR011048">
    <property type="entry name" value="Haem_d1_sf"/>
</dbReference>
<dbReference type="EMBL" id="QLMH01000017">
    <property type="protein sequence ID" value="RAK16634.1"/>
    <property type="molecule type" value="Genomic_DNA"/>
</dbReference>
<name>A0A327Y739_9BACL</name>
<dbReference type="PANTHER" id="PTHR47197">
    <property type="entry name" value="PROTEIN NIRF"/>
    <property type="match status" value="1"/>
</dbReference>
<dbReference type="SUPFAM" id="SSF51004">
    <property type="entry name" value="C-terminal (heme d1) domain of cytochrome cd1-nitrite reductase"/>
    <property type="match status" value="1"/>
</dbReference>
<keyword evidence="2" id="KW-1185">Reference proteome</keyword>
<dbReference type="OrthoDB" id="120019at2"/>
<evidence type="ECO:0000313" key="1">
    <source>
        <dbReference type="EMBL" id="RAK16634.1"/>
    </source>
</evidence>
<dbReference type="Gene3D" id="2.130.10.10">
    <property type="entry name" value="YVTN repeat-like/Quinoprotein amine dehydrogenase"/>
    <property type="match status" value="1"/>
</dbReference>
<proteinExistence type="predicted"/>
<evidence type="ECO:0000313" key="2">
    <source>
        <dbReference type="Proteomes" id="UP000248555"/>
    </source>
</evidence>
<gene>
    <name evidence="1" type="ORF">B0I26_11749</name>
</gene>
<dbReference type="InterPro" id="IPR051200">
    <property type="entry name" value="Host-pathogen_enzymatic-act"/>
</dbReference>
<dbReference type="PROSITE" id="PS51257">
    <property type="entry name" value="PROKAR_LIPOPROTEIN"/>
    <property type="match status" value="1"/>
</dbReference>
<protein>
    <recommendedName>
        <fullName evidence="3">YVTN family beta-propeller protein</fullName>
    </recommendedName>
</protein>
<reference evidence="1 2" key="1">
    <citation type="submission" date="2018-06" db="EMBL/GenBank/DDBJ databases">
        <title>Genomic Encyclopedia of Type Strains, Phase III (KMG-III): the genomes of soil and plant-associated and newly described type strains.</title>
        <authorList>
            <person name="Whitman W."/>
        </authorList>
    </citation>
    <scope>NUCLEOTIDE SEQUENCE [LARGE SCALE GENOMIC DNA]</scope>
    <source>
        <strain evidence="1 2">CGMCC 1.8979</strain>
    </source>
</reference>
<sequence>MKKYVLLMMIIGLGILAGCHTKTFTPVPLEMKTLISVNIKDGSLTFLDLENNKVFTEWKIKQPIKGASLLPDGKTLLLYGNELDKVQLYNLAKGTLEREWKTGKGIVNAIVSNDGKHLFFADQHKNAVRIFSLRGKELGIVKVGKKPLTLLQNNSGTKIYAVNFAEPILSVIDVQRKRVIEKINIPKASAGGLIREEQKQLWIGGHGNGKEIQSNIHVYSLETGKLLDMIHAPKMPIYFIETKHGIFALSHGTSMIRKYNEHFQETGSLQIGANPFAMAAGEQELYIASYDSNEIYKVDQQHLKIIDKFPSGNGPFQLIIREGHSLE</sequence>
<dbReference type="PANTHER" id="PTHR47197:SF3">
    <property type="entry name" value="DIHYDRO-HEME D1 DEHYDROGENASE"/>
    <property type="match status" value="1"/>
</dbReference>
<comment type="caution">
    <text evidence="1">The sequence shown here is derived from an EMBL/GenBank/DDBJ whole genome shotgun (WGS) entry which is preliminary data.</text>
</comment>
<organism evidence="1 2">
    <name type="scientific">Paranoxybacillus vitaminiphilus</name>
    <dbReference type="NCBI Taxonomy" id="581036"/>
    <lineage>
        <taxon>Bacteria</taxon>
        <taxon>Bacillati</taxon>
        <taxon>Bacillota</taxon>
        <taxon>Bacilli</taxon>
        <taxon>Bacillales</taxon>
        <taxon>Anoxybacillaceae</taxon>
        <taxon>Paranoxybacillus</taxon>
    </lineage>
</organism>
<dbReference type="Proteomes" id="UP000248555">
    <property type="component" value="Unassembled WGS sequence"/>
</dbReference>
<dbReference type="AlphaFoldDB" id="A0A327Y739"/>
<accession>A0A327Y739</accession>
<dbReference type="RefSeq" id="WP_111646195.1">
    <property type="nucleotide sequence ID" value="NZ_QLMH01000017.1"/>
</dbReference>
<evidence type="ECO:0008006" key="3">
    <source>
        <dbReference type="Google" id="ProtNLM"/>
    </source>
</evidence>
<dbReference type="InterPro" id="IPR015943">
    <property type="entry name" value="WD40/YVTN_repeat-like_dom_sf"/>
</dbReference>